<proteinExistence type="predicted"/>
<dbReference type="SUPFAM" id="SSF56935">
    <property type="entry name" value="Porins"/>
    <property type="match status" value="1"/>
</dbReference>
<organism evidence="14 15">
    <name type="scientific">Methylobacterium cerastii</name>
    <dbReference type="NCBI Taxonomy" id="932741"/>
    <lineage>
        <taxon>Bacteria</taxon>
        <taxon>Pseudomonadati</taxon>
        <taxon>Pseudomonadota</taxon>
        <taxon>Alphaproteobacteria</taxon>
        <taxon>Hyphomicrobiales</taxon>
        <taxon>Methylobacteriaceae</taxon>
        <taxon>Methylobacterium</taxon>
    </lineage>
</organism>
<evidence type="ECO:0000256" key="10">
    <source>
        <dbReference type="ARBA" id="ARBA00023136"/>
    </source>
</evidence>
<evidence type="ECO:0000256" key="4">
    <source>
        <dbReference type="ARBA" id="ARBA00022496"/>
    </source>
</evidence>
<dbReference type="Proteomes" id="UP001055117">
    <property type="component" value="Unassembled WGS sequence"/>
</dbReference>
<keyword evidence="15" id="KW-1185">Reference proteome</keyword>
<evidence type="ECO:0000259" key="13">
    <source>
        <dbReference type="Pfam" id="PF00593"/>
    </source>
</evidence>
<keyword evidence="8" id="KW-0406">Ion transport</keyword>
<keyword evidence="2" id="KW-0813">Transport</keyword>
<evidence type="ECO:0000256" key="8">
    <source>
        <dbReference type="ARBA" id="ARBA00023065"/>
    </source>
</evidence>
<keyword evidence="4" id="KW-0410">Iron transport</keyword>
<keyword evidence="11" id="KW-0998">Cell outer membrane</keyword>
<evidence type="ECO:0000256" key="9">
    <source>
        <dbReference type="ARBA" id="ARBA00023077"/>
    </source>
</evidence>
<feature type="region of interest" description="Disordered" evidence="12">
    <location>
        <begin position="176"/>
        <end position="220"/>
    </location>
</feature>
<comment type="caution">
    <text evidence="14">The sequence shown here is derived from an EMBL/GenBank/DDBJ whole genome shotgun (WGS) entry which is preliminary data.</text>
</comment>
<evidence type="ECO:0000256" key="12">
    <source>
        <dbReference type="SAM" id="MobiDB-lite"/>
    </source>
</evidence>
<name>A0ABQ4QI55_9HYPH</name>
<dbReference type="InterPro" id="IPR036942">
    <property type="entry name" value="Beta-barrel_TonB_sf"/>
</dbReference>
<feature type="compositionally biased region" description="Low complexity" evidence="12">
    <location>
        <begin position="193"/>
        <end position="208"/>
    </location>
</feature>
<evidence type="ECO:0000256" key="3">
    <source>
        <dbReference type="ARBA" id="ARBA00022452"/>
    </source>
</evidence>
<dbReference type="PANTHER" id="PTHR32552">
    <property type="entry name" value="FERRICHROME IRON RECEPTOR-RELATED"/>
    <property type="match status" value="1"/>
</dbReference>
<keyword evidence="7" id="KW-0408">Iron</keyword>
<dbReference type="InterPro" id="IPR039426">
    <property type="entry name" value="TonB-dep_rcpt-like"/>
</dbReference>
<evidence type="ECO:0000256" key="11">
    <source>
        <dbReference type="ARBA" id="ARBA00023237"/>
    </source>
</evidence>
<evidence type="ECO:0000313" key="15">
    <source>
        <dbReference type="Proteomes" id="UP001055117"/>
    </source>
</evidence>
<evidence type="ECO:0000256" key="6">
    <source>
        <dbReference type="ARBA" id="ARBA00022729"/>
    </source>
</evidence>
<sequence>MLEVAHAGLVRPNYEAQFIAEPSVVVASRTIQEQVGTYVQDQARIGRLILTLTGRHDTVASRVDVPSMATTFKDDRNAFTGRAAASYLLTDQFVPYVSYATSFARQLGLGRNNASFAPTQGEQVEGGIKFNVPGTSVFLNTAVFDIRQTNVLRPDPVSPLIFQAAVGEVRSRGAEIEAVDKSARASTSPPPTATSTSAPPRAPAARTRWGSPCPASRPTR</sequence>
<dbReference type="Pfam" id="PF00593">
    <property type="entry name" value="TonB_dep_Rec_b-barrel"/>
    <property type="match status" value="1"/>
</dbReference>
<keyword evidence="5" id="KW-0812">Transmembrane</keyword>
<keyword evidence="6" id="KW-0732">Signal</keyword>
<dbReference type="PANTHER" id="PTHR32552:SF68">
    <property type="entry name" value="FERRICHROME OUTER MEMBRANE TRANSPORTER_PHAGE RECEPTOR"/>
    <property type="match status" value="1"/>
</dbReference>
<protein>
    <recommendedName>
        <fullName evidence="13">TonB-dependent receptor-like beta-barrel domain-containing protein</fullName>
    </recommendedName>
</protein>
<dbReference type="Gene3D" id="2.40.170.20">
    <property type="entry name" value="TonB-dependent receptor, beta-barrel domain"/>
    <property type="match status" value="1"/>
</dbReference>
<evidence type="ECO:0000256" key="2">
    <source>
        <dbReference type="ARBA" id="ARBA00022448"/>
    </source>
</evidence>
<comment type="subcellular location">
    <subcellularLocation>
        <location evidence="1">Cell outer membrane</location>
        <topology evidence="1">Multi-pass membrane protein</topology>
    </subcellularLocation>
</comment>
<gene>
    <name evidence="14" type="ORF">AFCDBAGC_2808</name>
</gene>
<evidence type="ECO:0000256" key="1">
    <source>
        <dbReference type="ARBA" id="ARBA00004571"/>
    </source>
</evidence>
<evidence type="ECO:0000256" key="7">
    <source>
        <dbReference type="ARBA" id="ARBA00023004"/>
    </source>
</evidence>
<dbReference type="InterPro" id="IPR000531">
    <property type="entry name" value="Beta-barrel_TonB"/>
</dbReference>
<evidence type="ECO:0000256" key="5">
    <source>
        <dbReference type="ARBA" id="ARBA00022692"/>
    </source>
</evidence>
<dbReference type="EMBL" id="BPQG01000044">
    <property type="protein sequence ID" value="GJD44939.1"/>
    <property type="molecule type" value="Genomic_DNA"/>
</dbReference>
<keyword evidence="3" id="KW-1134">Transmembrane beta strand</keyword>
<keyword evidence="9" id="KW-0798">TonB box</keyword>
<keyword evidence="10" id="KW-0472">Membrane</keyword>
<accession>A0ABQ4QI55</accession>
<reference evidence="14 15" key="1">
    <citation type="journal article" date="2021" name="Front. Microbiol.">
        <title>Comprehensive Comparative Genomics and Phenotyping of Methylobacterium Species.</title>
        <authorList>
            <person name="Alessa O."/>
            <person name="Ogura Y."/>
            <person name="Fujitani Y."/>
            <person name="Takami H."/>
            <person name="Hayashi T."/>
            <person name="Sahin N."/>
            <person name="Tani A."/>
        </authorList>
    </citation>
    <scope>NUCLEOTIDE SEQUENCE [LARGE SCALE GENOMIC DNA]</scope>
    <source>
        <strain evidence="14 15">DSM 23679</strain>
    </source>
</reference>
<feature type="domain" description="TonB-dependent receptor-like beta-barrel" evidence="13">
    <location>
        <begin position="26"/>
        <end position="178"/>
    </location>
</feature>
<evidence type="ECO:0000313" key="14">
    <source>
        <dbReference type="EMBL" id="GJD44939.1"/>
    </source>
</evidence>